<dbReference type="PROSITE" id="PS00198">
    <property type="entry name" value="4FE4S_FER_1"/>
    <property type="match status" value="2"/>
</dbReference>
<feature type="domain" description="4Fe-4S ferredoxin-type" evidence="5">
    <location>
        <begin position="272"/>
        <end position="301"/>
    </location>
</feature>
<dbReference type="Proteomes" id="UP000472580">
    <property type="component" value="Unassembled WGS sequence"/>
</dbReference>
<dbReference type="OrthoDB" id="9781785at2"/>
<keyword evidence="7" id="KW-1185">Reference proteome</keyword>
<keyword evidence="1" id="KW-0004">4Fe-4S</keyword>
<evidence type="ECO:0000256" key="1">
    <source>
        <dbReference type="ARBA" id="ARBA00022485"/>
    </source>
</evidence>
<protein>
    <submittedName>
        <fullName evidence="6">4Fe-4S dicluster domain-containing protein</fullName>
    </submittedName>
</protein>
<evidence type="ECO:0000256" key="3">
    <source>
        <dbReference type="ARBA" id="ARBA00023004"/>
    </source>
</evidence>
<dbReference type="PROSITE" id="PS51379">
    <property type="entry name" value="4FE4S_FER_2"/>
    <property type="match status" value="3"/>
</dbReference>
<dbReference type="PANTHER" id="PTHR24960">
    <property type="entry name" value="PHOTOSYSTEM I IRON-SULFUR CENTER-RELATED"/>
    <property type="match status" value="1"/>
</dbReference>
<dbReference type="GO" id="GO:0051539">
    <property type="term" value="F:4 iron, 4 sulfur cluster binding"/>
    <property type="evidence" value="ECO:0007669"/>
    <property type="project" value="UniProtKB-KW"/>
</dbReference>
<keyword evidence="3" id="KW-0408">Iron</keyword>
<dbReference type="Pfam" id="PF12838">
    <property type="entry name" value="Fer4_7"/>
    <property type="match status" value="2"/>
</dbReference>
<dbReference type="GO" id="GO:0046872">
    <property type="term" value="F:metal ion binding"/>
    <property type="evidence" value="ECO:0007669"/>
    <property type="project" value="UniProtKB-KW"/>
</dbReference>
<dbReference type="PANTHER" id="PTHR24960:SF79">
    <property type="entry name" value="PHOTOSYSTEM I IRON-SULFUR CENTER"/>
    <property type="match status" value="1"/>
</dbReference>
<evidence type="ECO:0000259" key="5">
    <source>
        <dbReference type="PROSITE" id="PS51379"/>
    </source>
</evidence>
<keyword evidence="2" id="KW-0479">Metal-binding</keyword>
<evidence type="ECO:0000313" key="6">
    <source>
        <dbReference type="EMBL" id="MVX57481.1"/>
    </source>
</evidence>
<organism evidence="6 7">
    <name type="scientific">Parasutterella muris</name>
    <dbReference type="NCBI Taxonomy" id="2565572"/>
    <lineage>
        <taxon>Bacteria</taxon>
        <taxon>Pseudomonadati</taxon>
        <taxon>Pseudomonadota</taxon>
        <taxon>Betaproteobacteria</taxon>
        <taxon>Burkholderiales</taxon>
        <taxon>Sutterellaceae</taxon>
        <taxon>Parasutterella</taxon>
    </lineage>
</organism>
<evidence type="ECO:0000256" key="2">
    <source>
        <dbReference type="ARBA" id="ARBA00022723"/>
    </source>
</evidence>
<accession>A0A6L6YPI9</accession>
<evidence type="ECO:0000313" key="7">
    <source>
        <dbReference type="Proteomes" id="UP000472580"/>
    </source>
</evidence>
<comment type="caution">
    <text evidence="6">The sequence shown here is derived from an EMBL/GenBank/DDBJ whole genome shotgun (WGS) entry which is preliminary data.</text>
</comment>
<sequence>MTKISIEEDLLNRLLAKCSAEIERHAGSADSANITFEKNRCVKTLFPNSSCTQCVQVCRDQALSIKDQTISIENSECSACGACIRACPTEAFSYGRYPLFGVLAALKHRLHGASASSALAFTCPKAQSRKTGVSVGCFNGVSPALILLAHLLLNTKIELHSSDCERCPSHNGGCPTQVLADDCETLCEKLGVQFRPVCAEENDGDEISLGRRRIFSQLSDRLHGISEITSLSGGAPKTDKVFTMPEREMLIAAIELLKARRPGFEISEKIFPLPGVISGKCSGCNICTLLCPTGCLSDKTEDGHFKLTADPMRCTNCGRCIEACPTQAMVMRGIPGTEAVISDSVRIVLTEISAQKDEEEQTAEARMKKIFDVPIYRS</sequence>
<feature type="domain" description="4Fe-4S ferredoxin-type" evidence="5">
    <location>
        <begin position="305"/>
        <end position="334"/>
    </location>
</feature>
<dbReference type="RefSeq" id="WP_160335904.1">
    <property type="nucleotide sequence ID" value="NZ_WSRP01000032.1"/>
</dbReference>
<dbReference type="SUPFAM" id="SSF54862">
    <property type="entry name" value="4Fe-4S ferredoxins"/>
    <property type="match status" value="1"/>
</dbReference>
<dbReference type="InterPro" id="IPR017896">
    <property type="entry name" value="4Fe4S_Fe-S-bd"/>
</dbReference>
<evidence type="ECO:0000256" key="4">
    <source>
        <dbReference type="ARBA" id="ARBA00023014"/>
    </source>
</evidence>
<reference evidence="6 7" key="1">
    <citation type="submission" date="2019-12" db="EMBL/GenBank/DDBJ databases">
        <title>Microbes associate with the intestines of laboratory mice.</title>
        <authorList>
            <person name="Navarre W."/>
            <person name="Wong E."/>
        </authorList>
    </citation>
    <scope>NUCLEOTIDE SEQUENCE [LARGE SCALE GENOMIC DNA]</scope>
    <source>
        <strain evidence="6 7">NM82_D38</strain>
    </source>
</reference>
<dbReference type="AlphaFoldDB" id="A0A6L6YPI9"/>
<dbReference type="EMBL" id="WSRP01000032">
    <property type="protein sequence ID" value="MVX57481.1"/>
    <property type="molecule type" value="Genomic_DNA"/>
</dbReference>
<dbReference type="InterPro" id="IPR017900">
    <property type="entry name" value="4Fe4S_Fe_S_CS"/>
</dbReference>
<feature type="domain" description="4Fe-4S ferredoxin-type" evidence="5">
    <location>
        <begin position="68"/>
        <end position="97"/>
    </location>
</feature>
<dbReference type="Gene3D" id="3.30.70.20">
    <property type="match status" value="2"/>
</dbReference>
<gene>
    <name evidence="6" type="ORF">E5987_09775</name>
</gene>
<dbReference type="InterPro" id="IPR050157">
    <property type="entry name" value="PSI_iron-sulfur_center"/>
</dbReference>
<proteinExistence type="predicted"/>
<keyword evidence="4" id="KW-0411">Iron-sulfur</keyword>
<name>A0A6L6YPI9_9BURK</name>